<sequence length="40" mass="3982">MAGMKSKAGSNMHSDRQAGNYTAGVHGEVAGDGNMQAASS</sequence>
<organism evidence="2">
    <name type="scientific">Arundo donax</name>
    <name type="common">Giant reed</name>
    <name type="synonym">Donax arundinaceus</name>
    <dbReference type="NCBI Taxonomy" id="35708"/>
    <lineage>
        <taxon>Eukaryota</taxon>
        <taxon>Viridiplantae</taxon>
        <taxon>Streptophyta</taxon>
        <taxon>Embryophyta</taxon>
        <taxon>Tracheophyta</taxon>
        <taxon>Spermatophyta</taxon>
        <taxon>Magnoliopsida</taxon>
        <taxon>Liliopsida</taxon>
        <taxon>Poales</taxon>
        <taxon>Poaceae</taxon>
        <taxon>PACMAD clade</taxon>
        <taxon>Arundinoideae</taxon>
        <taxon>Arundineae</taxon>
        <taxon>Arundo</taxon>
    </lineage>
</organism>
<evidence type="ECO:0000313" key="2">
    <source>
        <dbReference type="EMBL" id="JAD53753.1"/>
    </source>
</evidence>
<feature type="region of interest" description="Disordered" evidence="1">
    <location>
        <begin position="1"/>
        <end position="40"/>
    </location>
</feature>
<protein>
    <submittedName>
        <fullName evidence="2">Uncharacterized protein</fullName>
    </submittedName>
</protein>
<proteinExistence type="predicted"/>
<dbReference type="AlphaFoldDB" id="A0A0A9AV52"/>
<reference evidence="2" key="1">
    <citation type="submission" date="2014-09" db="EMBL/GenBank/DDBJ databases">
        <authorList>
            <person name="Magalhaes I.L.F."/>
            <person name="Oliveira U."/>
            <person name="Santos F.R."/>
            <person name="Vidigal T.H.D.A."/>
            <person name="Brescovit A.D."/>
            <person name="Santos A.J."/>
        </authorList>
    </citation>
    <scope>NUCLEOTIDE SEQUENCE</scope>
    <source>
        <tissue evidence="2">Shoot tissue taken approximately 20 cm above the soil surface</tissue>
    </source>
</reference>
<dbReference type="EMBL" id="GBRH01244142">
    <property type="protein sequence ID" value="JAD53753.1"/>
    <property type="molecule type" value="Transcribed_RNA"/>
</dbReference>
<reference evidence="2" key="2">
    <citation type="journal article" date="2015" name="Data Brief">
        <title>Shoot transcriptome of the giant reed, Arundo donax.</title>
        <authorList>
            <person name="Barrero R.A."/>
            <person name="Guerrero F.D."/>
            <person name="Moolhuijzen P."/>
            <person name="Goolsby J.A."/>
            <person name="Tidwell J."/>
            <person name="Bellgard S.E."/>
            <person name="Bellgard M.I."/>
        </authorList>
    </citation>
    <scope>NUCLEOTIDE SEQUENCE</scope>
    <source>
        <tissue evidence="2">Shoot tissue taken approximately 20 cm above the soil surface</tissue>
    </source>
</reference>
<evidence type="ECO:0000256" key="1">
    <source>
        <dbReference type="SAM" id="MobiDB-lite"/>
    </source>
</evidence>
<name>A0A0A9AV52_ARUDO</name>
<feature type="compositionally biased region" description="Polar residues" evidence="1">
    <location>
        <begin position="8"/>
        <end position="20"/>
    </location>
</feature>
<accession>A0A0A9AV52</accession>